<keyword evidence="2" id="KW-1185">Reference proteome</keyword>
<accession>A0ABX0PUD8</accession>
<organism evidence="1 2">
    <name type="scientific">Billgrantia bachuensis</name>
    <dbReference type="NCBI Taxonomy" id="2717286"/>
    <lineage>
        <taxon>Bacteria</taxon>
        <taxon>Pseudomonadati</taxon>
        <taxon>Pseudomonadota</taxon>
        <taxon>Gammaproteobacteria</taxon>
        <taxon>Oceanospirillales</taxon>
        <taxon>Halomonadaceae</taxon>
        <taxon>Billgrantia</taxon>
    </lineage>
</organism>
<dbReference type="EMBL" id="JAAQTO010000039">
    <property type="protein sequence ID" value="NIC06554.1"/>
    <property type="molecule type" value="Genomic_DNA"/>
</dbReference>
<sequence length="159" mass="19089">MDNLTIRLHWRGPYLLEEVCRSDIGNGLYLLTGKRKYERNEQIQYCGITESLYKNRFKQHHKIFEITRDLGVWLGEVVYPQEHSYSLEIAESIIVYFWQPNLNERKRIYPPRPTALLSHWFKNDGAPRYNQLSIYADLHDVLCWDGELWRSGNLRVWSE</sequence>
<proteinExistence type="predicted"/>
<comment type="caution">
    <text evidence="1">The sequence shown here is derived from an EMBL/GenBank/DDBJ whole genome shotgun (WGS) entry which is preliminary data.</text>
</comment>
<protein>
    <recommendedName>
        <fullName evidence="3">GIY-YIG homing endonuclease</fullName>
    </recommendedName>
</protein>
<dbReference type="Proteomes" id="UP001318321">
    <property type="component" value="Unassembled WGS sequence"/>
</dbReference>
<evidence type="ECO:0000313" key="1">
    <source>
        <dbReference type="EMBL" id="NIC06554.1"/>
    </source>
</evidence>
<gene>
    <name evidence="1" type="ORF">HBJ55_14070</name>
</gene>
<reference evidence="1 2" key="1">
    <citation type="submission" date="2020-03" db="EMBL/GenBank/DDBJ databases">
        <title>Identification of Halomonas strains.</title>
        <authorList>
            <person name="Xiao Z."/>
            <person name="Dong F."/>
            <person name="Wang Z."/>
            <person name="Zhao J.-Y."/>
        </authorList>
    </citation>
    <scope>NUCLEOTIDE SEQUENCE [LARGE SCALE GENOMIC DNA]</scope>
    <source>
        <strain evidence="1 2">DX6</strain>
    </source>
</reference>
<dbReference type="RefSeq" id="WP_167116036.1">
    <property type="nucleotide sequence ID" value="NZ_JAAQTO010000039.1"/>
</dbReference>
<evidence type="ECO:0000313" key="2">
    <source>
        <dbReference type="Proteomes" id="UP001318321"/>
    </source>
</evidence>
<name>A0ABX0PUD8_9GAMM</name>
<evidence type="ECO:0008006" key="3">
    <source>
        <dbReference type="Google" id="ProtNLM"/>
    </source>
</evidence>